<feature type="transmembrane region" description="Helical" evidence="1">
    <location>
        <begin position="9"/>
        <end position="26"/>
    </location>
</feature>
<feature type="transmembrane region" description="Helical" evidence="1">
    <location>
        <begin position="216"/>
        <end position="237"/>
    </location>
</feature>
<dbReference type="Proteomes" id="UP001148125">
    <property type="component" value="Unassembled WGS sequence"/>
</dbReference>
<accession>A0ABT5VKE7</accession>
<keyword evidence="1" id="KW-0472">Membrane</keyword>
<evidence type="ECO:0000313" key="2">
    <source>
        <dbReference type="EMBL" id="MDE5415909.1"/>
    </source>
</evidence>
<dbReference type="RefSeq" id="WP_275120501.1">
    <property type="nucleotide sequence ID" value="NZ_JAOTPO010000023.1"/>
</dbReference>
<dbReference type="Pfam" id="PF14256">
    <property type="entry name" value="YwiC"/>
    <property type="match status" value="1"/>
</dbReference>
<evidence type="ECO:0000313" key="3">
    <source>
        <dbReference type="Proteomes" id="UP001148125"/>
    </source>
</evidence>
<feature type="transmembrane region" description="Helical" evidence="1">
    <location>
        <begin position="112"/>
        <end position="134"/>
    </location>
</feature>
<feature type="transmembrane region" description="Helical" evidence="1">
    <location>
        <begin position="65"/>
        <end position="82"/>
    </location>
</feature>
<feature type="transmembrane region" description="Helical" evidence="1">
    <location>
        <begin position="32"/>
        <end position="53"/>
    </location>
</feature>
<evidence type="ECO:0000256" key="1">
    <source>
        <dbReference type="SAM" id="Phobius"/>
    </source>
</evidence>
<feature type="transmembrane region" description="Helical" evidence="1">
    <location>
        <begin position="140"/>
        <end position="160"/>
    </location>
</feature>
<name>A0ABT5VKE7_9BACI</name>
<feature type="transmembrane region" description="Helical" evidence="1">
    <location>
        <begin position="88"/>
        <end position="105"/>
    </location>
</feature>
<protein>
    <submittedName>
        <fullName evidence="2">YwiC-like family protein</fullName>
    </submittedName>
</protein>
<reference evidence="2" key="1">
    <citation type="submission" date="2024-05" db="EMBL/GenBank/DDBJ databases">
        <title>Alkalihalobacillus sp. strain MEB203 novel alkaliphilic bacterium from Lonar Lake, India.</title>
        <authorList>
            <person name="Joshi A."/>
            <person name="Thite S."/>
            <person name="Mengade P."/>
        </authorList>
    </citation>
    <scope>NUCLEOTIDE SEQUENCE</scope>
    <source>
        <strain evidence="2">MEB 203</strain>
    </source>
</reference>
<dbReference type="InterPro" id="IPR025576">
    <property type="entry name" value="YwiC"/>
</dbReference>
<keyword evidence="1" id="KW-0812">Transmembrane</keyword>
<comment type="caution">
    <text evidence="2">The sequence shown here is derived from an EMBL/GenBank/DDBJ whole genome shotgun (WGS) entry which is preliminary data.</text>
</comment>
<keyword evidence="3" id="KW-1185">Reference proteome</keyword>
<dbReference type="EMBL" id="JAOTPO010000023">
    <property type="protein sequence ID" value="MDE5415909.1"/>
    <property type="molecule type" value="Genomic_DNA"/>
</dbReference>
<organism evidence="2 3">
    <name type="scientific">Alkalihalobacterium chitinilyticum</name>
    <dbReference type="NCBI Taxonomy" id="2980103"/>
    <lineage>
        <taxon>Bacteria</taxon>
        <taxon>Bacillati</taxon>
        <taxon>Bacillota</taxon>
        <taxon>Bacilli</taxon>
        <taxon>Bacillales</taxon>
        <taxon>Bacillaceae</taxon>
        <taxon>Alkalihalobacterium</taxon>
    </lineage>
</organism>
<sequence length="238" mass="27138">MKLYIPREHGAWAMLIIPYLLGSLFSNTTWTHFIFFIGILSFYFATGPVLSYIRKPKLGKSVVPALLLYILIGSLFIIPVLIKYPFLLLLFLMISPCFLINMWFAKLKKERLFINDVIAIIGFSFLVMFAFYIGNGEIPSQAYFIMFLNISFFIGSVFHVKTFIRERGNKRFHKLSNFYHGGLIIVPVLLGLPFVALALAVSSIKTWIMPKKNIKPITLGLIELGNSVAFVLLLVLFI</sequence>
<gene>
    <name evidence="2" type="ORF">N7Z68_21395</name>
</gene>
<proteinExistence type="predicted"/>
<feature type="transmembrane region" description="Helical" evidence="1">
    <location>
        <begin position="181"/>
        <end position="204"/>
    </location>
</feature>
<keyword evidence="1" id="KW-1133">Transmembrane helix</keyword>